<dbReference type="Proteomes" id="UP000799777">
    <property type="component" value="Unassembled WGS sequence"/>
</dbReference>
<dbReference type="AlphaFoldDB" id="A0A9P4GV86"/>
<feature type="compositionally biased region" description="Basic residues" evidence="1">
    <location>
        <begin position="101"/>
        <end position="110"/>
    </location>
</feature>
<dbReference type="OrthoDB" id="3762955at2759"/>
<organism evidence="2 3">
    <name type="scientific">Setomelanomma holmii</name>
    <dbReference type="NCBI Taxonomy" id="210430"/>
    <lineage>
        <taxon>Eukaryota</taxon>
        <taxon>Fungi</taxon>
        <taxon>Dikarya</taxon>
        <taxon>Ascomycota</taxon>
        <taxon>Pezizomycotina</taxon>
        <taxon>Dothideomycetes</taxon>
        <taxon>Pleosporomycetidae</taxon>
        <taxon>Pleosporales</taxon>
        <taxon>Pleosporineae</taxon>
        <taxon>Phaeosphaeriaceae</taxon>
        <taxon>Setomelanomma</taxon>
    </lineage>
</organism>
<sequence>MWHLNRNVPIPSQSQLSTILADFLRYHRTTHSRKANIHGDVFGATLNGQESPYKKKRSRGNKKPSKPCLCGDDHFWDPEKAKKIAAFEAADNTGILNKIREKNRRYKKQRSQGADKPAKSDSIEIDASDQPTDRSSHKTYAVFSSAFNNQSSLYDYPLLHSWTLDPATDIHICNHSAEFYWKAPAADDDIVLAGGSETSIEAWGEVTIPLSTPNSIKITTLKRVALIHHSSPA</sequence>
<protein>
    <submittedName>
        <fullName evidence="2">Uncharacterized protein</fullName>
    </submittedName>
</protein>
<keyword evidence="3" id="KW-1185">Reference proteome</keyword>
<reference evidence="2" key="1">
    <citation type="journal article" date="2020" name="Stud. Mycol.">
        <title>101 Dothideomycetes genomes: a test case for predicting lifestyles and emergence of pathogens.</title>
        <authorList>
            <person name="Haridas S."/>
            <person name="Albert R."/>
            <person name="Binder M."/>
            <person name="Bloem J."/>
            <person name="Labutti K."/>
            <person name="Salamov A."/>
            <person name="Andreopoulos B."/>
            <person name="Baker S."/>
            <person name="Barry K."/>
            <person name="Bills G."/>
            <person name="Bluhm B."/>
            <person name="Cannon C."/>
            <person name="Castanera R."/>
            <person name="Culley D."/>
            <person name="Daum C."/>
            <person name="Ezra D."/>
            <person name="Gonzalez J."/>
            <person name="Henrissat B."/>
            <person name="Kuo A."/>
            <person name="Liang C."/>
            <person name="Lipzen A."/>
            <person name="Lutzoni F."/>
            <person name="Magnuson J."/>
            <person name="Mondo S."/>
            <person name="Nolan M."/>
            <person name="Ohm R."/>
            <person name="Pangilinan J."/>
            <person name="Park H.-J."/>
            <person name="Ramirez L."/>
            <person name="Alfaro M."/>
            <person name="Sun H."/>
            <person name="Tritt A."/>
            <person name="Yoshinaga Y."/>
            <person name="Zwiers L.-H."/>
            <person name="Turgeon B."/>
            <person name="Goodwin S."/>
            <person name="Spatafora J."/>
            <person name="Crous P."/>
            <person name="Grigoriev I."/>
        </authorList>
    </citation>
    <scope>NUCLEOTIDE SEQUENCE</scope>
    <source>
        <strain evidence="2">CBS 110217</strain>
    </source>
</reference>
<evidence type="ECO:0000256" key="1">
    <source>
        <dbReference type="SAM" id="MobiDB-lite"/>
    </source>
</evidence>
<gene>
    <name evidence="2" type="ORF">EK21DRAFT_94852</name>
</gene>
<name>A0A9P4GV86_9PLEO</name>
<proteinExistence type="predicted"/>
<accession>A0A9P4GV86</accession>
<feature type="region of interest" description="Disordered" evidence="1">
    <location>
        <begin position="46"/>
        <end position="66"/>
    </location>
</feature>
<feature type="compositionally biased region" description="Basic residues" evidence="1">
    <location>
        <begin position="54"/>
        <end position="65"/>
    </location>
</feature>
<dbReference type="EMBL" id="ML978343">
    <property type="protein sequence ID" value="KAF2023518.1"/>
    <property type="molecule type" value="Genomic_DNA"/>
</dbReference>
<comment type="caution">
    <text evidence="2">The sequence shown here is derived from an EMBL/GenBank/DDBJ whole genome shotgun (WGS) entry which is preliminary data.</text>
</comment>
<evidence type="ECO:0000313" key="3">
    <source>
        <dbReference type="Proteomes" id="UP000799777"/>
    </source>
</evidence>
<feature type="region of interest" description="Disordered" evidence="1">
    <location>
        <begin position="100"/>
        <end position="135"/>
    </location>
</feature>
<evidence type="ECO:0000313" key="2">
    <source>
        <dbReference type="EMBL" id="KAF2023518.1"/>
    </source>
</evidence>